<keyword evidence="2 8" id="KW-0808">Transferase</keyword>
<keyword evidence="3 8" id="KW-0547">Nucleotide-binding</keyword>
<protein>
    <recommendedName>
        <fullName evidence="8">Cytidylate kinase</fullName>
        <shortName evidence="8">CK</shortName>
        <ecNumber evidence="8">2.7.4.25</ecNumber>
    </recommendedName>
    <alternativeName>
        <fullName evidence="8">Cytidine monophosphate kinase</fullName>
        <shortName evidence="8">CMP kinase</shortName>
    </alternativeName>
</protein>
<dbReference type="InterPro" id="IPR003136">
    <property type="entry name" value="Cytidylate_kin"/>
</dbReference>
<dbReference type="RefSeq" id="WP_006307840.1">
    <property type="nucleotide sequence ID" value="NZ_JH601133.1"/>
</dbReference>
<accession>H3NGL5</accession>
<evidence type="ECO:0000259" key="9">
    <source>
        <dbReference type="Pfam" id="PF02224"/>
    </source>
</evidence>
<dbReference type="CDD" id="cd02020">
    <property type="entry name" value="CMPK"/>
    <property type="match status" value="1"/>
</dbReference>
<dbReference type="Pfam" id="PF02224">
    <property type="entry name" value="Cytidylate_kin"/>
    <property type="match status" value="1"/>
</dbReference>
<evidence type="ECO:0000256" key="6">
    <source>
        <dbReference type="ARBA" id="ARBA00047615"/>
    </source>
</evidence>
<dbReference type="PANTHER" id="PTHR21299">
    <property type="entry name" value="CYTIDYLATE KINASE/PANTOATE-BETA-ALANINE LIGASE"/>
    <property type="match status" value="1"/>
</dbReference>
<comment type="similarity">
    <text evidence="1 8">Belongs to the cytidylate kinase family. Type 1 subfamily.</text>
</comment>
<dbReference type="STRING" id="883113.HMPREF9708_00004"/>
<comment type="catalytic activity">
    <reaction evidence="7 8">
        <text>CMP + ATP = CDP + ADP</text>
        <dbReference type="Rhea" id="RHEA:11600"/>
        <dbReference type="ChEBI" id="CHEBI:30616"/>
        <dbReference type="ChEBI" id="CHEBI:58069"/>
        <dbReference type="ChEBI" id="CHEBI:60377"/>
        <dbReference type="ChEBI" id="CHEBI:456216"/>
        <dbReference type="EC" id="2.7.4.25"/>
    </reaction>
</comment>
<reference evidence="10 11" key="1">
    <citation type="submission" date="2012-01" db="EMBL/GenBank/DDBJ databases">
        <title>The Genome Sequence of Facklamia languida CCUG 37842.</title>
        <authorList>
            <consortium name="The Broad Institute Genome Sequencing Platform"/>
            <person name="Earl A."/>
            <person name="Ward D."/>
            <person name="Feldgarden M."/>
            <person name="Gevers D."/>
            <person name="Huys G."/>
            <person name="Young S.K."/>
            <person name="Zeng Q."/>
            <person name="Gargeya S."/>
            <person name="Fitzgerald M."/>
            <person name="Haas B."/>
            <person name="Abouelleil A."/>
            <person name="Alvarado L."/>
            <person name="Arachchi H.M."/>
            <person name="Berlin A."/>
            <person name="Chapman S.B."/>
            <person name="Gearin G."/>
            <person name="Goldberg J."/>
            <person name="Griggs A."/>
            <person name="Gujja S."/>
            <person name="Hansen M."/>
            <person name="Heiman D."/>
            <person name="Howarth C."/>
            <person name="Larimer J."/>
            <person name="Lui A."/>
            <person name="MacDonald P.J.P."/>
            <person name="McCowen C."/>
            <person name="Montmayeur A."/>
            <person name="Murphy C."/>
            <person name="Neiman D."/>
            <person name="Pearson M."/>
            <person name="Priest M."/>
            <person name="Roberts A."/>
            <person name="Saif S."/>
            <person name="Shea T."/>
            <person name="Sisk P."/>
            <person name="Stolte C."/>
            <person name="Sykes S."/>
            <person name="Wortman J."/>
            <person name="Nusbaum C."/>
            <person name="Birren B."/>
        </authorList>
    </citation>
    <scope>NUCLEOTIDE SEQUENCE [LARGE SCALE GENOMIC DNA]</scope>
    <source>
        <strain evidence="10 11">CCUG 37842</strain>
    </source>
</reference>
<dbReference type="HAMAP" id="MF_00238">
    <property type="entry name" value="Cytidyl_kinase_type1"/>
    <property type="match status" value="1"/>
</dbReference>
<comment type="caution">
    <text evidence="10">The sequence shown here is derived from an EMBL/GenBank/DDBJ whole genome shotgun (WGS) entry which is preliminary data.</text>
</comment>
<evidence type="ECO:0000256" key="4">
    <source>
        <dbReference type="ARBA" id="ARBA00022777"/>
    </source>
</evidence>
<dbReference type="InterPro" id="IPR027417">
    <property type="entry name" value="P-loop_NTPase"/>
</dbReference>
<dbReference type="Proteomes" id="UP000006190">
    <property type="component" value="Unassembled WGS sequence"/>
</dbReference>
<evidence type="ECO:0000313" key="11">
    <source>
        <dbReference type="Proteomes" id="UP000006190"/>
    </source>
</evidence>
<dbReference type="GO" id="GO:0015949">
    <property type="term" value="P:nucleobase-containing small molecule interconversion"/>
    <property type="evidence" value="ECO:0007669"/>
    <property type="project" value="TreeGrafter"/>
</dbReference>
<evidence type="ECO:0000313" key="10">
    <source>
        <dbReference type="EMBL" id="EHR38294.1"/>
    </source>
</evidence>
<evidence type="ECO:0000256" key="5">
    <source>
        <dbReference type="ARBA" id="ARBA00022840"/>
    </source>
</evidence>
<keyword evidence="8" id="KW-0963">Cytoplasm</keyword>
<feature type="domain" description="Cytidylate kinase" evidence="9">
    <location>
        <begin position="4"/>
        <end position="217"/>
    </location>
</feature>
<evidence type="ECO:0000256" key="1">
    <source>
        <dbReference type="ARBA" id="ARBA00009427"/>
    </source>
</evidence>
<evidence type="ECO:0000256" key="7">
    <source>
        <dbReference type="ARBA" id="ARBA00048478"/>
    </source>
</evidence>
<proteinExistence type="inferred from homology"/>
<dbReference type="GO" id="GO:0005829">
    <property type="term" value="C:cytosol"/>
    <property type="evidence" value="ECO:0007669"/>
    <property type="project" value="TreeGrafter"/>
</dbReference>
<dbReference type="GO" id="GO:0036430">
    <property type="term" value="F:CMP kinase activity"/>
    <property type="evidence" value="ECO:0007669"/>
    <property type="project" value="RHEA"/>
</dbReference>
<dbReference type="PANTHER" id="PTHR21299:SF2">
    <property type="entry name" value="CYTIDYLATE KINASE"/>
    <property type="match status" value="1"/>
</dbReference>
<dbReference type="InterPro" id="IPR011994">
    <property type="entry name" value="Cytidylate_kinase_dom"/>
</dbReference>
<dbReference type="HOGENOM" id="CLU_079959_0_2_9"/>
<dbReference type="GO" id="GO:0036431">
    <property type="term" value="F:dCMP kinase activity"/>
    <property type="evidence" value="ECO:0007669"/>
    <property type="project" value="InterPro"/>
</dbReference>
<dbReference type="eggNOG" id="COG0283">
    <property type="taxonomic scope" value="Bacteria"/>
</dbReference>
<evidence type="ECO:0000256" key="8">
    <source>
        <dbReference type="HAMAP-Rule" id="MF_00238"/>
    </source>
</evidence>
<name>H3NGL5_9LACT</name>
<gene>
    <name evidence="8" type="primary">cmk</name>
    <name evidence="10" type="ORF">HMPREF9708_00004</name>
</gene>
<dbReference type="EMBL" id="AGEG01000001">
    <property type="protein sequence ID" value="EHR38294.1"/>
    <property type="molecule type" value="Genomic_DNA"/>
</dbReference>
<dbReference type="Gene3D" id="3.40.50.300">
    <property type="entry name" value="P-loop containing nucleotide triphosphate hydrolases"/>
    <property type="match status" value="1"/>
</dbReference>
<evidence type="ECO:0000256" key="2">
    <source>
        <dbReference type="ARBA" id="ARBA00022679"/>
    </source>
</evidence>
<keyword evidence="5 8" id="KW-0067">ATP-binding</keyword>
<comment type="catalytic activity">
    <reaction evidence="6 8">
        <text>dCMP + ATP = dCDP + ADP</text>
        <dbReference type="Rhea" id="RHEA:25094"/>
        <dbReference type="ChEBI" id="CHEBI:30616"/>
        <dbReference type="ChEBI" id="CHEBI:57566"/>
        <dbReference type="ChEBI" id="CHEBI:58593"/>
        <dbReference type="ChEBI" id="CHEBI:456216"/>
        <dbReference type="EC" id="2.7.4.25"/>
    </reaction>
</comment>
<dbReference type="OrthoDB" id="9807434at2"/>
<comment type="subcellular location">
    <subcellularLocation>
        <location evidence="8">Cytoplasm</location>
    </subcellularLocation>
</comment>
<evidence type="ECO:0000256" key="3">
    <source>
        <dbReference type="ARBA" id="ARBA00022741"/>
    </source>
</evidence>
<keyword evidence="11" id="KW-1185">Reference proteome</keyword>
<dbReference type="AlphaFoldDB" id="H3NGL5"/>
<feature type="binding site" evidence="8">
    <location>
        <begin position="8"/>
        <end position="16"/>
    </location>
    <ligand>
        <name>ATP</name>
        <dbReference type="ChEBI" id="CHEBI:30616"/>
    </ligand>
</feature>
<dbReference type="GO" id="GO:0006220">
    <property type="term" value="P:pyrimidine nucleotide metabolic process"/>
    <property type="evidence" value="ECO:0007669"/>
    <property type="project" value="UniProtKB-UniRule"/>
</dbReference>
<dbReference type="NCBIfam" id="TIGR00017">
    <property type="entry name" value="cmk"/>
    <property type="match status" value="1"/>
</dbReference>
<sequence>MLQIAIDGPAASGKSTVAKRLADRYQLLYLDTGAMYRAITLACLLNKINPNDPHRLQELLRACRIDFDQEEEGQRVLVNGHDVTDQIRTSEVDQAVSEVSAQALVRQEMVKQQQAIARQADVVMDGRDIGTKVLPQADLKFYLVASSRVRAQRRFAENQSKGLTDLTLDQIEEEIKARDHYDQNRDHSPLVKAADAIEIDTSDLSIDQVVEVMSQAIDRLRS</sequence>
<organism evidence="10 11">
    <name type="scientific">Facklamia languida CCUG 37842</name>
    <dbReference type="NCBI Taxonomy" id="883113"/>
    <lineage>
        <taxon>Bacteria</taxon>
        <taxon>Bacillati</taxon>
        <taxon>Bacillota</taxon>
        <taxon>Bacilli</taxon>
        <taxon>Lactobacillales</taxon>
        <taxon>Aerococcaceae</taxon>
        <taxon>Facklamia</taxon>
    </lineage>
</organism>
<dbReference type="SUPFAM" id="SSF52540">
    <property type="entry name" value="P-loop containing nucleoside triphosphate hydrolases"/>
    <property type="match status" value="1"/>
</dbReference>
<dbReference type="PATRIC" id="fig|883113.3.peg.4"/>
<keyword evidence="4 8" id="KW-0418">Kinase</keyword>
<dbReference type="EC" id="2.7.4.25" evidence="8"/>
<dbReference type="GO" id="GO:0005524">
    <property type="term" value="F:ATP binding"/>
    <property type="evidence" value="ECO:0007669"/>
    <property type="project" value="UniProtKB-UniRule"/>
</dbReference>